<keyword evidence="2" id="KW-1185">Reference proteome</keyword>
<protein>
    <submittedName>
        <fullName evidence="1">Uncharacterized protein</fullName>
    </submittedName>
</protein>
<dbReference type="EMBL" id="LDAU01000053">
    <property type="protein sequence ID" value="KRX09244.1"/>
    <property type="molecule type" value="Genomic_DNA"/>
</dbReference>
<sequence>MAQNQPEEVFLGVDNSFLLKNMTLYQKIITIHYFYNDNSITVTRNEEDQVRFDQRLQDLIENIQVHQIPFDTDDDKEFYENLYENGLFEIFYYEKKEINKNPQKIVIYSKHQNKSLPEIKNILNSIKLQLKKCNLEIQLDFGNKNIIGQKSQQNPFQNIMVSLKQVPNSKYINQENEKQQGNSQQQKKNNINSAATTNLPTNESNISPDWKGRVFFKDIIQEIDNYEIEVTAPNLIKISQQV</sequence>
<gene>
    <name evidence="1" type="ORF">PPERSA_05913</name>
</gene>
<accession>A0A0V0R430</accession>
<dbReference type="Proteomes" id="UP000054937">
    <property type="component" value="Unassembled WGS sequence"/>
</dbReference>
<name>A0A0V0R430_PSEPJ</name>
<proteinExistence type="predicted"/>
<evidence type="ECO:0000313" key="2">
    <source>
        <dbReference type="Proteomes" id="UP000054937"/>
    </source>
</evidence>
<evidence type="ECO:0000313" key="1">
    <source>
        <dbReference type="EMBL" id="KRX09244.1"/>
    </source>
</evidence>
<comment type="caution">
    <text evidence="1">The sequence shown here is derived from an EMBL/GenBank/DDBJ whole genome shotgun (WGS) entry which is preliminary data.</text>
</comment>
<organism evidence="1 2">
    <name type="scientific">Pseudocohnilembus persalinus</name>
    <name type="common">Ciliate</name>
    <dbReference type="NCBI Taxonomy" id="266149"/>
    <lineage>
        <taxon>Eukaryota</taxon>
        <taxon>Sar</taxon>
        <taxon>Alveolata</taxon>
        <taxon>Ciliophora</taxon>
        <taxon>Intramacronucleata</taxon>
        <taxon>Oligohymenophorea</taxon>
        <taxon>Scuticociliatia</taxon>
        <taxon>Philasterida</taxon>
        <taxon>Pseudocohnilembidae</taxon>
        <taxon>Pseudocohnilembus</taxon>
    </lineage>
</organism>
<dbReference type="AlphaFoldDB" id="A0A0V0R430"/>
<dbReference type="InParanoid" id="A0A0V0R430"/>
<reference evidence="1 2" key="1">
    <citation type="journal article" date="2015" name="Sci. Rep.">
        <title>Genome of the facultative scuticociliatosis pathogen Pseudocohnilembus persalinus provides insight into its virulence through horizontal gene transfer.</title>
        <authorList>
            <person name="Xiong J."/>
            <person name="Wang G."/>
            <person name="Cheng J."/>
            <person name="Tian M."/>
            <person name="Pan X."/>
            <person name="Warren A."/>
            <person name="Jiang C."/>
            <person name="Yuan D."/>
            <person name="Miao W."/>
        </authorList>
    </citation>
    <scope>NUCLEOTIDE SEQUENCE [LARGE SCALE GENOMIC DNA]</scope>
    <source>
        <strain evidence="1">36N120E</strain>
    </source>
</reference>